<dbReference type="EMBL" id="JBCITM010000002">
    <property type="protein sequence ID" value="MEN1759285.1"/>
    <property type="molecule type" value="Genomic_DNA"/>
</dbReference>
<keyword evidence="2" id="KW-1185">Reference proteome</keyword>
<dbReference type="Proteomes" id="UP001407405">
    <property type="component" value="Unassembled WGS sequence"/>
</dbReference>
<dbReference type="RefSeq" id="WP_343184658.1">
    <property type="nucleotide sequence ID" value="NZ_JBCITM010000002.1"/>
</dbReference>
<reference evidence="1 2" key="1">
    <citation type="submission" date="2024-04" db="EMBL/GenBank/DDBJ databases">
        <title>Genome sequencing and metabolic network reconstruction of aminoacids and betaine degradation by Anoxynatronum sibiricum.</title>
        <authorList>
            <person name="Detkova E.N."/>
            <person name="Boltjanskaja Y.V."/>
            <person name="Mardanov A.V."/>
            <person name="Kevbrin V."/>
        </authorList>
    </citation>
    <scope>NUCLEOTIDE SEQUENCE [LARGE SCALE GENOMIC DNA]</scope>
    <source>
        <strain evidence="1 2">Z-7981</strain>
    </source>
</reference>
<dbReference type="Gene3D" id="3.40.630.30">
    <property type="match status" value="1"/>
</dbReference>
<dbReference type="InterPro" id="IPR016181">
    <property type="entry name" value="Acyl_CoA_acyltransferase"/>
</dbReference>
<evidence type="ECO:0000313" key="1">
    <source>
        <dbReference type="EMBL" id="MEN1759285.1"/>
    </source>
</evidence>
<gene>
    <name evidence="1" type="ORF">AAIG11_02260</name>
</gene>
<accession>A0ABU9VQ35</accession>
<dbReference type="SUPFAM" id="SSF55729">
    <property type="entry name" value="Acyl-CoA N-acyltransferases (Nat)"/>
    <property type="match status" value="1"/>
</dbReference>
<sequence>MSFPIHPFHKTCYAVKNDLTLEDYRTMQRLEAEYYTEKHITPAEEAARWSNHNPWMGVVLTCNNEIIGFIDVLPVGESVFHQIEEGRLNDREMTTDHILSEKVLFQHDGNPRHLFFSCAVIRQDFRGTDALMFLMKAYLMQLHTLLERGVVFHKVAGDCVTEEGERFARKIGLSYRRDSHHGTRVYTGSFSDFLNRITVLAGEEAAD</sequence>
<comment type="caution">
    <text evidence="1">The sequence shown here is derived from an EMBL/GenBank/DDBJ whole genome shotgun (WGS) entry which is preliminary data.</text>
</comment>
<protein>
    <recommendedName>
        <fullName evidence="3">N-acetyltransferase domain-containing protein</fullName>
    </recommendedName>
</protein>
<organism evidence="1 2">
    <name type="scientific">Anoxynatronum sibiricum</name>
    <dbReference type="NCBI Taxonomy" id="210623"/>
    <lineage>
        <taxon>Bacteria</taxon>
        <taxon>Bacillati</taxon>
        <taxon>Bacillota</taxon>
        <taxon>Clostridia</taxon>
        <taxon>Eubacteriales</taxon>
        <taxon>Clostridiaceae</taxon>
        <taxon>Anoxynatronum</taxon>
    </lineage>
</organism>
<name>A0ABU9VQ35_9CLOT</name>
<evidence type="ECO:0008006" key="3">
    <source>
        <dbReference type="Google" id="ProtNLM"/>
    </source>
</evidence>
<proteinExistence type="predicted"/>
<evidence type="ECO:0000313" key="2">
    <source>
        <dbReference type="Proteomes" id="UP001407405"/>
    </source>
</evidence>